<dbReference type="SMART" id="SM00020">
    <property type="entry name" value="Tryp_SPc"/>
    <property type="match status" value="1"/>
</dbReference>
<dbReference type="PROSITE" id="PS50026">
    <property type="entry name" value="EGF_3"/>
    <property type="match status" value="1"/>
</dbReference>
<comment type="caution">
    <text evidence="20">The sequence shown here is derived from an EMBL/GenBank/DDBJ whole genome shotgun (WGS) entry which is preliminary data.</text>
</comment>
<dbReference type="CDD" id="cd00190">
    <property type="entry name" value="Tryp_SPc"/>
    <property type="match status" value="1"/>
</dbReference>
<dbReference type="GO" id="GO:0005576">
    <property type="term" value="C:extracellular region"/>
    <property type="evidence" value="ECO:0007669"/>
    <property type="project" value="UniProtKB-SubCell"/>
</dbReference>
<evidence type="ECO:0000256" key="7">
    <source>
        <dbReference type="ARBA" id="ARBA00023157"/>
    </source>
</evidence>
<dbReference type="InterPro" id="IPR000742">
    <property type="entry name" value="EGF"/>
</dbReference>
<feature type="compositionally biased region" description="Basic and acidic residues" evidence="15">
    <location>
        <begin position="588"/>
        <end position="609"/>
    </location>
</feature>
<dbReference type="CDD" id="cd00033">
    <property type="entry name" value="CCP"/>
    <property type="match status" value="4"/>
</dbReference>
<keyword evidence="2" id="KW-0964">Secreted</keyword>
<dbReference type="PANTHER" id="PTHR24254:SF9">
    <property type="entry name" value="INACTIVE SERINE PROTEASE PAMR1"/>
    <property type="match status" value="1"/>
</dbReference>
<dbReference type="Pfam" id="PF00084">
    <property type="entry name" value="Sushi"/>
    <property type="match status" value="4"/>
</dbReference>
<accession>A0ABD1K3F2</accession>
<dbReference type="SUPFAM" id="SSF50494">
    <property type="entry name" value="Trypsin-like serine proteases"/>
    <property type="match status" value="1"/>
</dbReference>
<evidence type="ECO:0000256" key="15">
    <source>
        <dbReference type="SAM" id="MobiDB-lite"/>
    </source>
</evidence>
<evidence type="ECO:0000313" key="20">
    <source>
        <dbReference type="EMBL" id="KAL2093634.1"/>
    </source>
</evidence>
<dbReference type="InterPro" id="IPR000436">
    <property type="entry name" value="Sushi_SCR_CCP_dom"/>
</dbReference>
<evidence type="ECO:0000259" key="17">
    <source>
        <dbReference type="PROSITE" id="PS50026"/>
    </source>
</evidence>
<dbReference type="InterPro" id="IPR001254">
    <property type="entry name" value="Trypsin_dom"/>
</dbReference>
<dbReference type="PROSITE" id="PS01180">
    <property type="entry name" value="CUB"/>
    <property type="match status" value="1"/>
</dbReference>
<feature type="domain" description="Sushi" evidence="19">
    <location>
        <begin position="621"/>
        <end position="678"/>
    </location>
</feature>
<evidence type="ECO:0000256" key="14">
    <source>
        <dbReference type="PROSITE-ProRule" id="PRU00302"/>
    </source>
</evidence>
<keyword evidence="21" id="KW-1185">Reference proteome</keyword>
<feature type="domain" description="CUB" evidence="16">
    <location>
        <begin position="1"/>
        <end position="70"/>
    </location>
</feature>
<feature type="compositionally biased region" description="Basic and acidic residues" evidence="15">
    <location>
        <begin position="555"/>
        <end position="574"/>
    </location>
</feature>
<dbReference type="SUPFAM" id="SSF57535">
    <property type="entry name" value="Complement control module/SCR domain"/>
    <property type="match status" value="4"/>
</dbReference>
<keyword evidence="8" id="KW-0325">Glycoprotein</keyword>
<feature type="domain" description="Peptidase S1" evidence="18">
    <location>
        <begin position="779"/>
        <end position="1117"/>
    </location>
</feature>
<protein>
    <recommendedName>
        <fullName evidence="10">Inactive serine protease PAMR1</fullName>
    </recommendedName>
    <alternativeName>
        <fullName evidence="12">Peptidase domain-containing protein associated with muscle regeneration 1</fullName>
    </alternativeName>
    <alternativeName>
        <fullName evidence="11">Regeneration-associated muscle protease homolog</fullName>
    </alternativeName>
</protein>
<feature type="region of interest" description="Disordered" evidence="15">
    <location>
        <begin position="225"/>
        <end position="438"/>
    </location>
</feature>
<keyword evidence="14" id="KW-0768">Sushi</keyword>
<evidence type="ECO:0000256" key="2">
    <source>
        <dbReference type="ARBA" id="ARBA00022525"/>
    </source>
</evidence>
<reference evidence="20 21" key="1">
    <citation type="submission" date="2024-09" db="EMBL/GenBank/DDBJ databases">
        <title>A chromosome-level genome assembly of Gray's grenadier anchovy, Coilia grayii.</title>
        <authorList>
            <person name="Fu Z."/>
        </authorList>
    </citation>
    <scope>NUCLEOTIDE SEQUENCE [LARGE SCALE GENOMIC DNA]</scope>
    <source>
        <strain evidence="20">G4</strain>
        <tissue evidence="20">Muscle</tissue>
    </source>
</reference>
<dbReference type="InterPro" id="IPR009003">
    <property type="entry name" value="Peptidase_S1_PA"/>
</dbReference>
<feature type="compositionally biased region" description="Polar residues" evidence="15">
    <location>
        <begin position="500"/>
        <end position="522"/>
    </location>
</feature>
<dbReference type="AlphaFoldDB" id="A0ABD1K3F2"/>
<dbReference type="Proteomes" id="UP001591681">
    <property type="component" value="Unassembled WGS sequence"/>
</dbReference>
<comment type="function">
    <text evidence="9">May play a role in regeneration of skeletal muscle.</text>
</comment>
<dbReference type="PROSITE" id="PS50923">
    <property type="entry name" value="SUSHI"/>
    <property type="match status" value="3"/>
</dbReference>
<feature type="disulfide bond" evidence="13">
    <location>
        <begin position="96"/>
        <end position="105"/>
    </location>
</feature>
<evidence type="ECO:0000256" key="6">
    <source>
        <dbReference type="ARBA" id="ARBA00022737"/>
    </source>
</evidence>
<keyword evidence="3 13" id="KW-0245">EGF-like domain</keyword>
<evidence type="ECO:0000256" key="3">
    <source>
        <dbReference type="ARBA" id="ARBA00022536"/>
    </source>
</evidence>
<dbReference type="Pfam" id="PF00431">
    <property type="entry name" value="CUB"/>
    <property type="match status" value="1"/>
</dbReference>
<dbReference type="PROSITE" id="PS01186">
    <property type="entry name" value="EGF_2"/>
    <property type="match status" value="1"/>
</dbReference>
<dbReference type="Gene3D" id="2.40.10.10">
    <property type="entry name" value="Trypsin-like serine proteases"/>
    <property type="match status" value="2"/>
</dbReference>
<keyword evidence="4" id="KW-0721">Serine protease homolog</keyword>
<feature type="disulfide bond" evidence="14">
    <location>
        <begin position="137"/>
        <end position="164"/>
    </location>
</feature>
<feature type="disulfide bond" evidence="14">
    <location>
        <begin position="649"/>
        <end position="676"/>
    </location>
</feature>
<dbReference type="SUPFAM" id="SSF57196">
    <property type="entry name" value="EGF/Laminin"/>
    <property type="match status" value="1"/>
</dbReference>
<dbReference type="InterPro" id="IPR035914">
    <property type="entry name" value="Sperma_CUB_dom_sf"/>
</dbReference>
<dbReference type="Gene3D" id="2.10.25.10">
    <property type="entry name" value="Laminin"/>
    <property type="match status" value="1"/>
</dbReference>
<comment type="caution">
    <text evidence="13">Lacks conserved residue(s) required for the propagation of feature annotation.</text>
</comment>
<feature type="compositionally biased region" description="Basic and acidic residues" evidence="15">
    <location>
        <begin position="237"/>
        <end position="295"/>
    </location>
</feature>
<evidence type="ECO:0000256" key="12">
    <source>
        <dbReference type="ARBA" id="ARBA00042985"/>
    </source>
</evidence>
<evidence type="ECO:0000256" key="11">
    <source>
        <dbReference type="ARBA" id="ARBA00041872"/>
    </source>
</evidence>
<dbReference type="InterPro" id="IPR035976">
    <property type="entry name" value="Sushi/SCR/CCP_sf"/>
</dbReference>
<dbReference type="Gene3D" id="2.10.70.10">
    <property type="entry name" value="Complement Module, domain 1"/>
    <property type="match status" value="4"/>
</dbReference>
<dbReference type="InterPro" id="IPR051659">
    <property type="entry name" value="Serine_Protease_S1-Domain"/>
</dbReference>
<evidence type="ECO:0000256" key="8">
    <source>
        <dbReference type="ARBA" id="ARBA00023180"/>
    </source>
</evidence>
<feature type="compositionally biased region" description="Basic and acidic residues" evidence="15">
    <location>
        <begin position="341"/>
        <end position="438"/>
    </location>
</feature>
<keyword evidence="5" id="KW-0732">Signal</keyword>
<dbReference type="FunFam" id="2.10.25.10:FF:000063">
    <property type="entry name" value="Slit guidance ligand 2"/>
    <property type="match status" value="1"/>
</dbReference>
<dbReference type="CDD" id="cd00041">
    <property type="entry name" value="CUB"/>
    <property type="match status" value="1"/>
</dbReference>
<evidence type="ECO:0000259" key="19">
    <source>
        <dbReference type="PROSITE" id="PS50923"/>
    </source>
</evidence>
<dbReference type="PROSITE" id="PS00022">
    <property type="entry name" value="EGF_1"/>
    <property type="match status" value="1"/>
</dbReference>
<feature type="domain" description="Sushi" evidence="19">
    <location>
        <begin position="170"/>
        <end position="229"/>
    </location>
</feature>
<proteinExistence type="predicted"/>
<feature type="region of interest" description="Disordered" evidence="15">
    <location>
        <begin position="813"/>
        <end position="836"/>
    </location>
</feature>
<evidence type="ECO:0000259" key="18">
    <source>
        <dbReference type="PROSITE" id="PS50240"/>
    </source>
</evidence>
<dbReference type="PANTHER" id="PTHR24254">
    <property type="entry name" value="PROTHROMBIN"/>
    <property type="match status" value="1"/>
</dbReference>
<feature type="region of interest" description="Disordered" evidence="15">
    <location>
        <begin position="463"/>
        <end position="627"/>
    </location>
</feature>
<dbReference type="SUPFAM" id="SSF49854">
    <property type="entry name" value="Spermadhesin, CUB domain"/>
    <property type="match status" value="1"/>
</dbReference>
<evidence type="ECO:0000256" key="9">
    <source>
        <dbReference type="ARBA" id="ARBA00037622"/>
    </source>
</evidence>
<dbReference type="EMBL" id="JBHFQA010000009">
    <property type="protein sequence ID" value="KAL2093634.1"/>
    <property type="molecule type" value="Genomic_DNA"/>
</dbReference>
<organism evidence="20 21">
    <name type="scientific">Coilia grayii</name>
    <name type="common">Gray's grenadier anchovy</name>
    <dbReference type="NCBI Taxonomy" id="363190"/>
    <lineage>
        <taxon>Eukaryota</taxon>
        <taxon>Metazoa</taxon>
        <taxon>Chordata</taxon>
        <taxon>Craniata</taxon>
        <taxon>Vertebrata</taxon>
        <taxon>Euteleostomi</taxon>
        <taxon>Actinopterygii</taxon>
        <taxon>Neopterygii</taxon>
        <taxon>Teleostei</taxon>
        <taxon>Clupei</taxon>
        <taxon>Clupeiformes</taxon>
        <taxon>Clupeoidei</taxon>
        <taxon>Engraulidae</taxon>
        <taxon>Coilinae</taxon>
        <taxon>Coilia</taxon>
    </lineage>
</organism>
<evidence type="ECO:0000256" key="4">
    <source>
        <dbReference type="ARBA" id="ARBA00022542"/>
    </source>
</evidence>
<dbReference type="InterPro" id="IPR043504">
    <property type="entry name" value="Peptidase_S1_PA_chymotrypsin"/>
</dbReference>
<feature type="domain" description="Sushi" evidence="19">
    <location>
        <begin position="109"/>
        <end position="166"/>
    </location>
</feature>
<dbReference type="Pfam" id="PF00089">
    <property type="entry name" value="Trypsin"/>
    <property type="match status" value="1"/>
</dbReference>
<evidence type="ECO:0000256" key="13">
    <source>
        <dbReference type="PROSITE-ProRule" id="PRU00076"/>
    </source>
</evidence>
<keyword evidence="7 13" id="KW-1015">Disulfide bond</keyword>
<dbReference type="CDD" id="cd00054">
    <property type="entry name" value="EGF_CA"/>
    <property type="match status" value="1"/>
</dbReference>
<feature type="compositionally biased region" description="Gly residues" evidence="15">
    <location>
        <begin position="822"/>
        <end position="832"/>
    </location>
</feature>
<dbReference type="InterPro" id="IPR000859">
    <property type="entry name" value="CUB_dom"/>
</dbReference>
<dbReference type="Pfam" id="PF00008">
    <property type="entry name" value="EGF"/>
    <property type="match status" value="1"/>
</dbReference>
<feature type="compositionally biased region" description="Basic and acidic residues" evidence="15">
    <location>
        <begin position="463"/>
        <end position="472"/>
    </location>
</feature>
<dbReference type="SMART" id="SM00181">
    <property type="entry name" value="EGF"/>
    <property type="match status" value="1"/>
</dbReference>
<dbReference type="Gene3D" id="2.60.120.290">
    <property type="entry name" value="Spermadhesin, CUB domain"/>
    <property type="match status" value="1"/>
</dbReference>
<dbReference type="SMART" id="SM00032">
    <property type="entry name" value="CCP"/>
    <property type="match status" value="4"/>
</dbReference>
<gene>
    <name evidence="20" type="ORF">ACEWY4_010946</name>
</gene>
<evidence type="ECO:0000256" key="5">
    <source>
        <dbReference type="ARBA" id="ARBA00022729"/>
    </source>
</evidence>
<evidence type="ECO:0000259" key="16">
    <source>
        <dbReference type="PROSITE" id="PS01180"/>
    </source>
</evidence>
<evidence type="ECO:0000256" key="1">
    <source>
        <dbReference type="ARBA" id="ARBA00004613"/>
    </source>
</evidence>
<comment type="subcellular location">
    <subcellularLocation>
        <location evidence="1">Secreted</location>
    </subcellularLocation>
</comment>
<sequence length="1117" mass="120943">MMLSLEFHHSCRHDFVEVRDGDSIHSRVIGRFCGNERPPPIISSGNTLHILFVSDGYKTFDGFFAIFQESSACSSSPCLHDGTCILDSSQSFHCACLAGYTGQRCESVLMCGRPMMPLYGGAQSLDLNVGGHVIYHCQPGYKLIGFRTATCLLDGTWTAPAPQCVPVQERTCPVPPKPTHGDHFMVFGPNDVLIALQYLCYRPYKLVGAQQRTCLPNGTWSGTAPSCVKVPGPVPGPDKEKDKETGQDKHPSGKDKVDTKDTDDTNMVKEKELEKDKDKEKDKEKDTKALDKDQDIQIIVLKEPDEGPDPRVSVGTGKDLEIAVDTGGQPKEPAGGLPKNTTRDETDENNKVPDKDSGHTEDSGKGLDRDVHVGKGGEDVLVIKDLRPDKGKNISKTKDDNVNTVEKKAPEHDKDLGGGLDREEGAGGAPKDRDNDVGRDIEIVLLSEKGKTTDIRDVLIHTEYTVGKDETAPRQPVTETTTPQTHDDGNGNGNGNNNNMDSRNTTEPVSSNDIDNTQNSGSREPDGKQHPVEVNVTETSSPGEAEPGRAAPDSRAGEDGERGPDTDADAEKHPGKNATAIGPTESPKAPREESETEKEDIKGEAENGKDNQGTTAVPERKACPPPPRLYHGYHTRVPGLTPDTVEFFCNHSYALSGTARRSCQPDGSWNGTQPICVRACREPKVSTLVRQTVLPPQVPFRKTPVHKLYSSTGLGRPVIPASPTRGPEVMYQLPPGFHPLYTHIQYECLSPFYQHSGSSRRTCLKTGKWSGRHVSCSPVCGKMPNFDPRAPGEIHWPWLVAIYRRTVPDTGAKMGTADKAGKAGGGGGGGMAGPEEVSGSEGWQLVCSGALVNQRSVVAAAHCVTELGKLYALDAAKVKVVLGKKFRSEKSHAKGLQHLRVASIAVHPNYDPLILDADVAVLKLLDKARIGEHVLPICLPEAVSAGEEEAQVKQAVVTGWSLVPDTLPGEGLTRGDTWEVEVEEDPEERARVGRVQLASDAAQCERQYARNGMPISVTENMFCGRQHTGGGGGSPPSRICPADTGGILLLPAPTPVPSARADSSILLLEEEEDSRQRVWRLLGVVSFGYDHPECNPQLYTVYTRVANFIDFIESNMK</sequence>
<name>A0ABD1K3F2_9TELE</name>
<evidence type="ECO:0000313" key="21">
    <source>
        <dbReference type="Proteomes" id="UP001591681"/>
    </source>
</evidence>
<feature type="disulfide bond" evidence="14">
    <location>
        <begin position="200"/>
        <end position="227"/>
    </location>
</feature>
<dbReference type="PROSITE" id="PS50240">
    <property type="entry name" value="TRYPSIN_DOM"/>
    <property type="match status" value="1"/>
</dbReference>
<feature type="domain" description="EGF-like" evidence="17">
    <location>
        <begin position="69"/>
        <end position="106"/>
    </location>
</feature>
<evidence type="ECO:0000256" key="10">
    <source>
        <dbReference type="ARBA" id="ARBA00040464"/>
    </source>
</evidence>
<keyword evidence="6" id="KW-0677">Repeat</keyword>